<reference evidence="2" key="1">
    <citation type="journal article" date="2020" name="bioRxiv">
        <title>Genomic and phenotypic heterogeneity of clinical isolates of the human pathogens Aspergillus fumigatus, Aspergillus lentulus and Aspergillus fumigatiaffinis.</title>
        <authorList>
            <person name="dos Santos R.A.C."/>
            <person name="Steenwyk J.L."/>
            <person name="Rivero-Menendez O."/>
            <person name="Mead M.E."/>
            <person name="Silva L.P."/>
            <person name="Bastos R.W."/>
            <person name="Alastruey-Izquierdo A."/>
            <person name="Goldman G.H."/>
            <person name="Rokas A."/>
        </authorList>
    </citation>
    <scope>NUCLEOTIDE SEQUENCE</scope>
    <source>
        <strain evidence="2">CNM-CM6805</strain>
    </source>
</reference>
<keyword evidence="1" id="KW-1133">Transmembrane helix</keyword>
<evidence type="ECO:0000313" key="2">
    <source>
        <dbReference type="EMBL" id="KAF4232980.1"/>
    </source>
</evidence>
<gene>
    <name evidence="2" type="ORF">CNMCM6805_009603</name>
</gene>
<sequence length="256" mass="29376">MSSYRIYYFDPGFLARNDAWAFYDEPGNEKLTRVLDIRCIGYEWHLILGGIVADHAEKTEYGYVKGVSFADEDKQYNVWWNIRAAFKNLKLSNDKTLADDETAEPSYYKATQDNGHHCTIYIYQKWYIFEVAIWFNLDAWASVIAIIQLAGSLVTICGGYIQKVKHAREDSTGAVGARSHPLLRRAGVKGQEMIHPFTRKKQYFLADSSYTVTFNDSSGHMRDHFVILRSSRFGEPLPLIVYMGTSFRAEALYGLM</sequence>
<keyword evidence="1" id="KW-0472">Membrane</keyword>
<feature type="transmembrane region" description="Helical" evidence="1">
    <location>
        <begin position="139"/>
        <end position="161"/>
    </location>
</feature>
<dbReference type="EMBL" id="JAAAPX010000084">
    <property type="protein sequence ID" value="KAF4232980.1"/>
    <property type="molecule type" value="Genomic_DNA"/>
</dbReference>
<keyword evidence="3" id="KW-1185">Reference proteome</keyword>
<dbReference type="OrthoDB" id="674604at2759"/>
<reference evidence="2" key="2">
    <citation type="submission" date="2020-04" db="EMBL/GenBank/DDBJ databases">
        <authorList>
            <person name="Santos R.A.C."/>
            <person name="Steenwyk J.L."/>
            <person name="Rivero-Menendez O."/>
            <person name="Mead M.E."/>
            <person name="Silva L.P."/>
            <person name="Bastos R.W."/>
            <person name="Alastruey-Izquierdo A."/>
            <person name="Goldman G.H."/>
            <person name="Rokas A."/>
        </authorList>
    </citation>
    <scope>NUCLEOTIDE SEQUENCE</scope>
    <source>
        <strain evidence="2">CNM-CM6805</strain>
    </source>
</reference>
<proteinExistence type="predicted"/>
<dbReference type="AlphaFoldDB" id="A0A8H4GLP1"/>
<name>A0A8H4GLP1_9EURO</name>
<organism evidence="2 3">
    <name type="scientific">Aspergillus fumigatiaffinis</name>
    <dbReference type="NCBI Taxonomy" id="340414"/>
    <lineage>
        <taxon>Eukaryota</taxon>
        <taxon>Fungi</taxon>
        <taxon>Dikarya</taxon>
        <taxon>Ascomycota</taxon>
        <taxon>Pezizomycotina</taxon>
        <taxon>Eurotiomycetes</taxon>
        <taxon>Eurotiomycetidae</taxon>
        <taxon>Eurotiales</taxon>
        <taxon>Aspergillaceae</taxon>
        <taxon>Aspergillus</taxon>
        <taxon>Aspergillus subgen. Fumigati</taxon>
    </lineage>
</organism>
<keyword evidence="1" id="KW-0812">Transmembrane</keyword>
<evidence type="ECO:0000313" key="3">
    <source>
        <dbReference type="Proteomes" id="UP000653565"/>
    </source>
</evidence>
<dbReference type="Proteomes" id="UP000653565">
    <property type="component" value="Unassembled WGS sequence"/>
</dbReference>
<comment type="caution">
    <text evidence="2">The sequence shown here is derived from an EMBL/GenBank/DDBJ whole genome shotgun (WGS) entry which is preliminary data.</text>
</comment>
<accession>A0A8H4GLP1</accession>
<protein>
    <submittedName>
        <fullName evidence="2">Uncharacterized protein</fullName>
    </submittedName>
</protein>
<evidence type="ECO:0000256" key="1">
    <source>
        <dbReference type="SAM" id="Phobius"/>
    </source>
</evidence>